<accession>A0A922HPF3</accession>
<comment type="caution">
    <text evidence="1">The sequence shown here is derived from an EMBL/GenBank/DDBJ whole genome shotgun (WGS) entry which is preliminary data.</text>
</comment>
<sequence length="264" mass="30272">MSSSSSSLQNKNNYLKELQKIIHELQQHCIHDDISMDQSTSSKSLSNTIDRLINLFELCSLSSSSSSSDSLIRQHVEQLKSDFKKLENDKRNVLQSEQNLKFKLNKLFACYYTFQSLNGSPWNAAYTLNHNNNDDDDDQNRDGEFVNEDFNVKCIEEELVYIPVIRFTNNNNNSNSNAINVKIVDNNNKTNNIIIDDNNGNKNRSLKGSISNLFHQMNNNNNNNDNRNMEHLDNNVRVEHTNSSSSSSSIMSTAFRSNFILFKK</sequence>
<organism evidence="1 2">
    <name type="scientific">Dermatophagoides farinae</name>
    <name type="common">American house dust mite</name>
    <dbReference type="NCBI Taxonomy" id="6954"/>
    <lineage>
        <taxon>Eukaryota</taxon>
        <taxon>Metazoa</taxon>
        <taxon>Ecdysozoa</taxon>
        <taxon>Arthropoda</taxon>
        <taxon>Chelicerata</taxon>
        <taxon>Arachnida</taxon>
        <taxon>Acari</taxon>
        <taxon>Acariformes</taxon>
        <taxon>Sarcoptiformes</taxon>
        <taxon>Astigmata</taxon>
        <taxon>Psoroptidia</taxon>
        <taxon>Analgoidea</taxon>
        <taxon>Pyroglyphidae</taxon>
        <taxon>Dermatophagoidinae</taxon>
        <taxon>Dermatophagoides</taxon>
    </lineage>
</organism>
<protein>
    <submittedName>
        <fullName evidence="1">Uncharacterized protein</fullName>
    </submittedName>
</protein>
<keyword evidence="2" id="KW-1185">Reference proteome</keyword>
<dbReference type="EMBL" id="ASGP02000007">
    <property type="protein sequence ID" value="KAH9497410.1"/>
    <property type="molecule type" value="Genomic_DNA"/>
</dbReference>
<dbReference type="Proteomes" id="UP000790347">
    <property type="component" value="Unassembled WGS sequence"/>
</dbReference>
<reference evidence="1" key="2">
    <citation type="journal article" date="2022" name="Res Sq">
        <title>Comparative Genomics Reveals Insights into the Divergent Evolution of Astigmatic Mites and Household Pest Adaptations.</title>
        <authorList>
            <person name="Xiong Q."/>
            <person name="Wan A.T.-Y."/>
            <person name="Liu X.-Y."/>
            <person name="Fung C.S.-H."/>
            <person name="Xiao X."/>
            <person name="Malainual N."/>
            <person name="Hou J."/>
            <person name="Wang L."/>
            <person name="Wang M."/>
            <person name="Yang K."/>
            <person name="Cui Y."/>
            <person name="Leung E."/>
            <person name="Nong W."/>
            <person name="Shin S.-K."/>
            <person name="Au S."/>
            <person name="Jeong K.Y."/>
            <person name="Chew F.T."/>
            <person name="Hui J."/>
            <person name="Leung T.F."/>
            <person name="Tungtrongchitr A."/>
            <person name="Zhong N."/>
            <person name="Liu Z."/>
            <person name="Tsui S."/>
        </authorList>
    </citation>
    <scope>NUCLEOTIDE SEQUENCE</scope>
    <source>
        <strain evidence="1">Derf</strain>
        <tissue evidence="1">Whole organism</tissue>
    </source>
</reference>
<reference evidence="1" key="1">
    <citation type="submission" date="2013-05" db="EMBL/GenBank/DDBJ databases">
        <authorList>
            <person name="Yim A.K.Y."/>
            <person name="Chan T.F."/>
            <person name="Ji K.M."/>
            <person name="Liu X.Y."/>
            <person name="Zhou J.W."/>
            <person name="Li R.Q."/>
            <person name="Yang K.Y."/>
            <person name="Li J."/>
            <person name="Li M."/>
            <person name="Law P.T.W."/>
            <person name="Wu Y.L."/>
            <person name="Cai Z.L."/>
            <person name="Qin H."/>
            <person name="Bao Y."/>
            <person name="Leung R.K.K."/>
            <person name="Ng P.K.S."/>
            <person name="Zou J."/>
            <person name="Zhong X.J."/>
            <person name="Ran P.X."/>
            <person name="Zhong N.S."/>
            <person name="Liu Z.G."/>
            <person name="Tsui S.K.W."/>
        </authorList>
    </citation>
    <scope>NUCLEOTIDE SEQUENCE</scope>
    <source>
        <strain evidence="1">Derf</strain>
        <tissue evidence="1">Whole organism</tissue>
    </source>
</reference>
<evidence type="ECO:0000313" key="2">
    <source>
        <dbReference type="Proteomes" id="UP000790347"/>
    </source>
</evidence>
<proteinExistence type="predicted"/>
<evidence type="ECO:0000313" key="1">
    <source>
        <dbReference type="EMBL" id="KAH9497410.1"/>
    </source>
</evidence>
<name>A0A922HPF3_DERFA</name>
<gene>
    <name evidence="1" type="ORF">DERF_013402</name>
</gene>
<dbReference type="AlphaFoldDB" id="A0A922HPF3"/>